<reference evidence="2" key="2">
    <citation type="submission" date="2022-01" db="EMBL/GenBank/DDBJ databases">
        <authorList>
            <person name="Yamashiro T."/>
            <person name="Shiraishi A."/>
            <person name="Satake H."/>
            <person name="Nakayama K."/>
        </authorList>
    </citation>
    <scope>NUCLEOTIDE SEQUENCE</scope>
</reference>
<evidence type="ECO:0000256" key="1">
    <source>
        <dbReference type="SAM" id="MobiDB-lite"/>
    </source>
</evidence>
<evidence type="ECO:0000313" key="2">
    <source>
        <dbReference type="EMBL" id="GJS56819.1"/>
    </source>
</evidence>
<sequence>MTTSVIDLTMSQHVSTTVQAPLLTSTVTVTAITTTIPPTPQTQQSTTDPILVRRIGELEQHMADLLQDNLALGERLDKHGTRLYNLEKRYSPQGASGAPGTLEASGSSQLPPPLPPPPTGASRLALQQGSKAPSSSMAMASTLESMAWTTSDIRYESTGVSTD</sequence>
<dbReference type="Proteomes" id="UP001151760">
    <property type="component" value="Unassembled WGS sequence"/>
</dbReference>
<gene>
    <name evidence="2" type="ORF">Tco_0651603</name>
</gene>
<proteinExistence type="predicted"/>
<evidence type="ECO:0000313" key="3">
    <source>
        <dbReference type="Proteomes" id="UP001151760"/>
    </source>
</evidence>
<keyword evidence="3" id="KW-1185">Reference proteome</keyword>
<feature type="compositionally biased region" description="Pro residues" evidence="1">
    <location>
        <begin position="110"/>
        <end position="119"/>
    </location>
</feature>
<comment type="caution">
    <text evidence="2">The sequence shown here is derived from an EMBL/GenBank/DDBJ whole genome shotgun (WGS) entry which is preliminary data.</text>
</comment>
<organism evidence="2 3">
    <name type="scientific">Tanacetum coccineum</name>
    <dbReference type="NCBI Taxonomy" id="301880"/>
    <lineage>
        <taxon>Eukaryota</taxon>
        <taxon>Viridiplantae</taxon>
        <taxon>Streptophyta</taxon>
        <taxon>Embryophyta</taxon>
        <taxon>Tracheophyta</taxon>
        <taxon>Spermatophyta</taxon>
        <taxon>Magnoliopsida</taxon>
        <taxon>eudicotyledons</taxon>
        <taxon>Gunneridae</taxon>
        <taxon>Pentapetalae</taxon>
        <taxon>asterids</taxon>
        <taxon>campanulids</taxon>
        <taxon>Asterales</taxon>
        <taxon>Asteraceae</taxon>
        <taxon>Asteroideae</taxon>
        <taxon>Anthemideae</taxon>
        <taxon>Anthemidinae</taxon>
        <taxon>Tanacetum</taxon>
    </lineage>
</organism>
<name>A0ABQ4WV84_9ASTR</name>
<dbReference type="EMBL" id="BQNB010008963">
    <property type="protein sequence ID" value="GJS56819.1"/>
    <property type="molecule type" value="Genomic_DNA"/>
</dbReference>
<protein>
    <submittedName>
        <fullName evidence="2">Uncharacterized protein</fullName>
    </submittedName>
</protein>
<accession>A0ABQ4WV84</accession>
<reference evidence="2" key="1">
    <citation type="journal article" date="2022" name="Int. J. Mol. Sci.">
        <title>Draft Genome of Tanacetum Coccineum: Genomic Comparison of Closely Related Tanacetum-Family Plants.</title>
        <authorList>
            <person name="Yamashiro T."/>
            <person name="Shiraishi A."/>
            <person name="Nakayama K."/>
            <person name="Satake H."/>
        </authorList>
    </citation>
    <scope>NUCLEOTIDE SEQUENCE</scope>
</reference>
<feature type="region of interest" description="Disordered" evidence="1">
    <location>
        <begin position="87"/>
        <end position="139"/>
    </location>
</feature>